<evidence type="ECO:0000256" key="14">
    <source>
        <dbReference type="RuleBase" id="RU003658"/>
    </source>
</evidence>
<dbReference type="EC" id="5.3.1.16" evidence="5 12"/>
<comment type="similarity">
    <text evidence="4 12 13">Belongs to the HisA/HisF family.</text>
</comment>
<dbReference type="FunFam" id="3.20.20.70:FF:000009">
    <property type="entry name" value="1-(5-phosphoribosyl)-5-[(5-phosphoribosylamino)methylideneamino] imidazole-4-carboxamide isomerase"/>
    <property type="match status" value="1"/>
</dbReference>
<keyword evidence="10 12" id="KW-0413">Isomerase</keyword>
<evidence type="ECO:0000256" key="9">
    <source>
        <dbReference type="ARBA" id="ARBA00023102"/>
    </source>
</evidence>
<reference evidence="16" key="1">
    <citation type="submission" date="2016-10" db="EMBL/GenBank/DDBJ databases">
        <authorList>
            <person name="Varghese N."/>
            <person name="Submissions S."/>
        </authorList>
    </citation>
    <scope>NUCLEOTIDE SEQUENCE [LARGE SCALE GENOMIC DNA]</scope>
    <source>
        <strain evidence="16">ATCC 35263</strain>
    </source>
</reference>
<dbReference type="GO" id="GO:0003949">
    <property type="term" value="F:1-(5-phosphoribosyl)-5-[(5-phosphoribosylamino)methylideneamino]imidazole-4-carboxamide isomerase activity"/>
    <property type="evidence" value="ECO:0007669"/>
    <property type="project" value="UniProtKB-UniRule"/>
</dbReference>
<protein>
    <recommendedName>
        <fullName evidence="6 12">1-(5-phosphoribosyl)-5-[(5-phosphoribosylamino)methylideneamino] imidazole-4-carboxamide isomerase</fullName>
        <ecNumber evidence="5 12">5.3.1.16</ecNumber>
    </recommendedName>
    <alternativeName>
        <fullName evidence="11 12">Phosphoribosylformimino-5-aminoimidazole carboxamide ribotide isomerase</fullName>
    </alternativeName>
</protein>
<dbReference type="InterPro" id="IPR011060">
    <property type="entry name" value="RibuloseP-bd_barrel"/>
</dbReference>
<evidence type="ECO:0000313" key="15">
    <source>
        <dbReference type="EMBL" id="SEH14798.1"/>
    </source>
</evidence>
<dbReference type="Gene3D" id="3.20.20.70">
    <property type="entry name" value="Aldolase class I"/>
    <property type="match status" value="1"/>
</dbReference>
<keyword evidence="7 12" id="KW-0963">Cytoplasm</keyword>
<gene>
    <name evidence="12" type="primary">hisA</name>
    <name evidence="15" type="ORF">SAMN02745716_1740</name>
</gene>
<evidence type="ECO:0000256" key="11">
    <source>
        <dbReference type="ARBA" id="ARBA00030547"/>
    </source>
</evidence>
<evidence type="ECO:0000256" key="1">
    <source>
        <dbReference type="ARBA" id="ARBA00000901"/>
    </source>
</evidence>
<dbReference type="InterPro" id="IPR013785">
    <property type="entry name" value="Aldolase_TIM"/>
</dbReference>
<dbReference type="GO" id="GO:0000162">
    <property type="term" value="P:L-tryptophan biosynthetic process"/>
    <property type="evidence" value="ECO:0007669"/>
    <property type="project" value="TreeGrafter"/>
</dbReference>
<feature type="active site" description="Proton donor" evidence="12">
    <location>
        <position position="129"/>
    </location>
</feature>
<feature type="active site" description="Proton acceptor" evidence="12">
    <location>
        <position position="8"/>
    </location>
</feature>
<dbReference type="AlphaFoldDB" id="A0A1H6FX95"/>
<dbReference type="PANTHER" id="PTHR43090">
    <property type="entry name" value="1-(5-PHOSPHORIBOSYL)-5-[(5-PHOSPHORIBOSYLAMINO)METHYLIDENEAMINO] IMIDAZOLE-4-CARBOXAMIDE ISOMERASE"/>
    <property type="match status" value="1"/>
</dbReference>
<dbReference type="SUPFAM" id="SSF51366">
    <property type="entry name" value="Ribulose-phoshate binding barrel"/>
    <property type="match status" value="1"/>
</dbReference>
<keyword evidence="8 12" id="KW-0028">Amino-acid biosynthesis</keyword>
<dbReference type="STRING" id="29539.SAMN02745716_1740"/>
<dbReference type="PANTHER" id="PTHR43090:SF2">
    <property type="entry name" value="1-(5-PHOSPHORIBOSYL)-5-[(5-PHOSPHORIBOSYLAMINO)METHYLIDENEAMINO] IMIDAZOLE-4-CARBOXAMIDE ISOMERASE"/>
    <property type="match status" value="1"/>
</dbReference>
<dbReference type="NCBIfam" id="TIGR00007">
    <property type="entry name" value="1-(5-phosphoribosyl)-5-[(5-phosphoribosylamino)methylideneamino]imidazole-4-carboxamide isomerase"/>
    <property type="match status" value="1"/>
</dbReference>
<evidence type="ECO:0000256" key="12">
    <source>
        <dbReference type="HAMAP-Rule" id="MF_01014"/>
    </source>
</evidence>
<dbReference type="InterPro" id="IPR006062">
    <property type="entry name" value="His_biosynth"/>
</dbReference>
<dbReference type="CDD" id="cd04732">
    <property type="entry name" value="HisA"/>
    <property type="match status" value="1"/>
</dbReference>
<keyword evidence="16" id="KW-1185">Reference proteome</keyword>
<evidence type="ECO:0000256" key="8">
    <source>
        <dbReference type="ARBA" id="ARBA00022605"/>
    </source>
</evidence>
<evidence type="ECO:0000256" key="3">
    <source>
        <dbReference type="ARBA" id="ARBA00005133"/>
    </source>
</evidence>
<dbReference type="InterPro" id="IPR044524">
    <property type="entry name" value="Isoase_HisA-like"/>
</dbReference>
<dbReference type="InterPro" id="IPR006063">
    <property type="entry name" value="HisA_bact_arch"/>
</dbReference>
<sequence>MIFIPAIDVRAGRAVRLLRGDFQQETVYHADPLEAARSFVDAGARFLHIVDLDGARAGEPRNLEQLRRIATHVDVPIQFGGGLRSEAAIEAALAAGATRVVLGTSALRNPDFLRRALDRWDPRVVVAVDVRGGRVSVAGWEEQTELDPVEAIARLQDLGAMRFVYTNADRDGTLEGPDLQEVERVARAIRGRFLYSGGIGSIEHLEALRDLRLVNLVGVICGKALYESRFTVAEAQAALEERRPRRFRLAHFPGTGAA</sequence>
<organism evidence="15 16">
    <name type="scientific">Thermoleophilum album</name>
    <dbReference type="NCBI Taxonomy" id="29539"/>
    <lineage>
        <taxon>Bacteria</taxon>
        <taxon>Bacillati</taxon>
        <taxon>Actinomycetota</taxon>
        <taxon>Thermoleophilia</taxon>
        <taxon>Thermoleophilales</taxon>
        <taxon>Thermoleophilaceae</taxon>
        <taxon>Thermoleophilum</taxon>
    </lineage>
</organism>
<evidence type="ECO:0000256" key="6">
    <source>
        <dbReference type="ARBA" id="ARBA00018464"/>
    </source>
</evidence>
<dbReference type="Proteomes" id="UP000222056">
    <property type="component" value="Unassembled WGS sequence"/>
</dbReference>
<proteinExistence type="inferred from homology"/>
<evidence type="ECO:0000256" key="2">
    <source>
        <dbReference type="ARBA" id="ARBA00004496"/>
    </source>
</evidence>
<dbReference type="Pfam" id="PF00977">
    <property type="entry name" value="His_biosynth"/>
    <property type="match status" value="1"/>
</dbReference>
<comment type="subcellular location">
    <subcellularLocation>
        <location evidence="2 12 14">Cytoplasm</location>
    </subcellularLocation>
</comment>
<evidence type="ECO:0000256" key="13">
    <source>
        <dbReference type="RuleBase" id="RU003657"/>
    </source>
</evidence>
<evidence type="ECO:0000256" key="7">
    <source>
        <dbReference type="ARBA" id="ARBA00022490"/>
    </source>
</evidence>
<evidence type="ECO:0000256" key="4">
    <source>
        <dbReference type="ARBA" id="ARBA00009667"/>
    </source>
</evidence>
<dbReference type="GO" id="GO:0000105">
    <property type="term" value="P:L-histidine biosynthetic process"/>
    <property type="evidence" value="ECO:0007669"/>
    <property type="project" value="UniProtKB-UniRule"/>
</dbReference>
<comment type="catalytic activity">
    <reaction evidence="1 12 14">
        <text>1-(5-phospho-beta-D-ribosyl)-5-[(5-phospho-beta-D-ribosylamino)methylideneamino]imidazole-4-carboxamide = 5-[(5-phospho-1-deoxy-D-ribulos-1-ylimino)methylamino]-1-(5-phospho-beta-D-ribosyl)imidazole-4-carboxamide</text>
        <dbReference type="Rhea" id="RHEA:15469"/>
        <dbReference type="ChEBI" id="CHEBI:58435"/>
        <dbReference type="ChEBI" id="CHEBI:58525"/>
        <dbReference type="EC" id="5.3.1.16"/>
    </reaction>
</comment>
<accession>A0A1H6FX95</accession>
<dbReference type="EMBL" id="FNWJ01000002">
    <property type="protein sequence ID" value="SEH14798.1"/>
    <property type="molecule type" value="Genomic_DNA"/>
</dbReference>
<dbReference type="UniPathway" id="UPA00031">
    <property type="reaction ID" value="UER00009"/>
</dbReference>
<keyword evidence="9 12" id="KW-0368">Histidine biosynthesis</keyword>
<comment type="pathway">
    <text evidence="3 12 14">Amino-acid biosynthesis; L-histidine biosynthesis; L-histidine from 5-phospho-alpha-D-ribose 1-diphosphate: step 4/9.</text>
</comment>
<dbReference type="InterPro" id="IPR023016">
    <property type="entry name" value="HisA/PriA"/>
</dbReference>
<name>A0A1H6FX95_THEAL</name>
<evidence type="ECO:0000256" key="10">
    <source>
        <dbReference type="ARBA" id="ARBA00023235"/>
    </source>
</evidence>
<evidence type="ECO:0000256" key="5">
    <source>
        <dbReference type="ARBA" id="ARBA00012550"/>
    </source>
</evidence>
<evidence type="ECO:0000313" key="16">
    <source>
        <dbReference type="Proteomes" id="UP000222056"/>
    </source>
</evidence>
<dbReference type="HAMAP" id="MF_01014">
    <property type="entry name" value="HisA"/>
    <property type="match status" value="1"/>
</dbReference>
<dbReference type="OrthoDB" id="9807749at2"/>
<dbReference type="GO" id="GO:0005737">
    <property type="term" value="C:cytoplasm"/>
    <property type="evidence" value="ECO:0007669"/>
    <property type="project" value="UniProtKB-SubCell"/>
</dbReference>